<evidence type="ECO:0000259" key="7">
    <source>
        <dbReference type="Pfam" id="PF14322"/>
    </source>
</evidence>
<protein>
    <submittedName>
        <fullName evidence="8">RagB/SusD domain protein</fullName>
    </submittedName>
</protein>
<name>A0A979G5U5_CHIPD</name>
<comment type="similarity">
    <text evidence="2">Belongs to the SusD family.</text>
</comment>
<dbReference type="RefSeq" id="WP_012791444.1">
    <property type="nucleotide sequence ID" value="NC_013132.1"/>
</dbReference>
<dbReference type="InterPro" id="IPR012944">
    <property type="entry name" value="SusD_RagB_dom"/>
</dbReference>
<accession>A0A979G5U5</accession>
<evidence type="ECO:0000256" key="2">
    <source>
        <dbReference type="ARBA" id="ARBA00006275"/>
    </source>
</evidence>
<proteinExistence type="inferred from homology"/>
<evidence type="ECO:0000259" key="6">
    <source>
        <dbReference type="Pfam" id="PF07980"/>
    </source>
</evidence>
<dbReference type="Pfam" id="PF14322">
    <property type="entry name" value="SusD-like_3"/>
    <property type="match status" value="1"/>
</dbReference>
<dbReference type="CDD" id="cd08977">
    <property type="entry name" value="SusD"/>
    <property type="match status" value="1"/>
</dbReference>
<evidence type="ECO:0000256" key="4">
    <source>
        <dbReference type="ARBA" id="ARBA00023136"/>
    </source>
</evidence>
<dbReference type="Gene3D" id="1.25.40.390">
    <property type="match status" value="1"/>
</dbReference>
<reference evidence="9" key="1">
    <citation type="submission" date="2009-08" db="EMBL/GenBank/DDBJ databases">
        <title>The complete genome of Chitinophaga pinensis DSM 2588.</title>
        <authorList>
            <consortium name="US DOE Joint Genome Institute (JGI-PGF)"/>
            <person name="Lucas S."/>
            <person name="Copeland A."/>
            <person name="Lapidus A."/>
            <person name="Glavina del Rio T."/>
            <person name="Dalin E."/>
            <person name="Tice H."/>
            <person name="Bruce D."/>
            <person name="Goodwin L."/>
            <person name="Pitluck S."/>
            <person name="Kyrpides N."/>
            <person name="Mavromatis K."/>
            <person name="Ivanova N."/>
            <person name="Mikhailova N."/>
            <person name="Sims D."/>
            <person name="Meinche L."/>
            <person name="Brettin T."/>
            <person name="Detter J.C."/>
            <person name="Han C."/>
            <person name="Larimer F."/>
            <person name="Land M."/>
            <person name="Hauser L."/>
            <person name="Markowitz V."/>
            <person name="Cheng J.-F."/>
            <person name="Hugenholtz P."/>
            <person name="Woyke T."/>
            <person name="Wu D."/>
            <person name="Spring S."/>
            <person name="Klenk H.-P."/>
            <person name="Eisen J.A."/>
        </authorList>
    </citation>
    <scope>NUCLEOTIDE SEQUENCE [LARGE SCALE GENOMIC DNA]</scope>
    <source>
        <strain evidence="9">ATCC 43595 / DSM 2588 / LMG 13176 / NBRC 15968 / NCIMB 11800 / UQM 2034</strain>
    </source>
</reference>
<dbReference type="InterPro" id="IPR033985">
    <property type="entry name" value="SusD-like_N"/>
</dbReference>
<feature type="domain" description="SusD-like N-terminal" evidence="7">
    <location>
        <begin position="101"/>
        <end position="230"/>
    </location>
</feature>
<sequence length="469" mass="52735">MKRTVIKSITAKYFLYIFLAAVCVTACSKMLDVPVPDNKTIGKQVFANKDSAAAAVSGIYSVLSLSTNLISGATSVYTGVYCDELVYTAAQPSIVEFYNAALSADNTTVREFFWNAAYRYIYSVNACIEGLEGSKDIPAALKNQLLGECHFLRALIYFHLTNCFGAVPLVKLTSYLENERMPRTPVTTVEGFIESELVTAKTLLATAYPSTDRARANKWSAGALLATYYLHRKQWAAAEREATDVINAGYYRLEPLNNVFLAVSNEAIFQLQPVLTGYNTMEGNWLIPAGAARPSFALTDSLLAAFEPGDKRLTEWVRSKTVSGRAYYYPFKYRKRSDFSPGFVPTEYTTVLRLAEMYLLRAECRLALGQLPGAIEDIDMVRRRAELPLIEQTDPEITAEELSIKIMHERRIELFGEWGHRWYDLRRSGKVNEVMKAIKTRWQDTDTLWPIPASQILLNPALEQNPGYK</sequence>
<dbReference type="Proteomes" id="UP000002215">
    <property type="component" value="Chromosome"/>
</dbReference>
<evidence type="ECO:0000313" key="9">
    <source>
        <dbReference type="Proteomes" id="UP000002215"/>
    </source>
</evidence>
<dbReference type="InterPro" id="IPR011990">
    <property type="entry name" value="TPR-like_helical_dom_sf"/>
</dbReference>
<dbReference type="OrthoDB" id="625727at2"/>
<keyword evidence="3" id="KW-0732">Signal</keyword>
<dbReference type="AlphaFoldDB" id="A0A979G5U5"/>
<dbReference type="GO" id="GO:0009279">
    <property type="term" value="C:cell outer membrane"/>
    <property type="evidence" value="ECO:0007669"/>
    <property type="project" value="UniProtKB-SubCell"/>
</dbReference>
<gene>
    <name evidence="8" type="ordered locus">Cpin_3809</name>
</gene>
<evidence type="ECO:0000313" key="8">
    <source>
        <dbReference type="EMBL" id="ACU61271.1"/>
    </source>
</evidence>
<dbReference type="Pfam" id="PF07980">
    <property type="entry name" value="SusD_RagB"/>
    <property type="match status" value="1"/>
</dbReference>
<evidence type="ECO:0000256" key="1">
    <source>
        <dbReference type="ARBA" id="ARBA00004442"/>
    </source>
</evidence>
<feature type="domain" description="RagB/SusD" evidence="6">
    <location>
        <begin position="326"/>
        <end position="468"/>
    </location>
</feature>
<dbReference type="KEGG" id="cpi:Cpin_3809"/>
<evidence type="ECO:0000256" key="3">
    <source>
        <dbReference type="ARBA" id="ARBA00022729"/>
    </source>
</evidence>
<comment type="subcellular location">
    <subcellularLocation>
        <location evidence="1">Cell outer membrane</location>
    </subcellularLocation>
</comment>
<evidence type="ECO:0000256" key="5">
    <source>
        <dbReference type="ARBA" id="ARBA00023237"/>
    </source>
</evidence>
<organism evidence="8 9">
    <name type="scientific">Chitinophaga pinensis (strain ATCC 43595 / DSM 2588 / LMG 13176 / NBRC 15968 / NCIMB 11800 / UQM 2034)</name>
    <dbReference type="NCBI Taxonomy" id="485918"/>
    <lineage>
        <taxon>Bacteria</taxon>
        <taxon>Pseudomonadati</taxon>
        <taxon>Bacteroidota</taxon>
        <taxon>Chitinophagia</taxon>
        <taxon>Chitinophagales</taxon>
        <taxon>Chitinophagaceae</taxon>
        <taxon>Chitinophaga</taxon>
    </lineage>
</organism>
<keyword evidence="4" id="KW-0472">Membrane</keyword>
<reference evidence="8 9" key="2">
    <citation type="journal article" date="2010" name="Stand. Genomic Sci.">
        <title>Complete genome sequence of Chitinophaga pinensis type strain (UQM 2034).</title>
        <authorList>
            <person name="Glavina Del Rio T."/>
            <person name="Abt B."/>
            <person name="Spring S."/>
            <person name="Lapidus A."/>
            <person name="Nolan M."/>
            <person name="Tice H."/>
            <person name="Copeland A."/>
            <person name="Cheng J.F."/>
            <person name="Chen F."/>
            <person name="Bruce D."/>
            <person name="Goodwin L."/>
            <person name="Pitluck S."/>
            <person name="Ivanova N."/>
            <person name="Mavromatis K."/>
            <person name="Mikhailova N."/>
            <person name="Pati A."/>
            <person name="Chen A."/>
            <person name="Palaniappan K."/>
            <person name="Land M."/>
            <person name="Hauser L."/>
            <person name="Chang Y.J."/>
            <person name="Jeffries C.D."/>
            <person name="Chain P."/>
            <person name="Saunders E."/>
            <person name="Detter J.C."/>
            <person name="Brettin T."/>
            <person name="Rohde M."/>
            <person name="Goker M."/>
            <person name="Bristow J."/>
            <person name="Eisen J.A."/>
            <person name="Markowitz V."/>
            <person name="Hugenholtz P."/>
            <person name="Kyrpides N.C."/>
            <person name="Klenk H.P."/>
            <person name="Lucas S."/>
        </authorList>
    </citation>
    <scope>NUCLEOTIDE SEQUENCE [LARGE SCALE GENOMIC DNA]</scope>
    <source>
        <strain evidence="9">ATCC 43595 / DSM 2588 / LMG 13176 / NBRC 15968 / NCIMB 11800 / UQM 2034</strain>
    </source>
</reference>
<dbReference type="EMBL" id="CP001699">
    <property type="protein sequence ID" value="ACU61271.1"/>
    <property type="molecule type" value="Genomic_DNA"/>
</dbReference>
<dbReference type="SUPFAM" id="SSF48452">
    <property type="entry name" value="TPR-like"/>
    <property type="match status" value="1"/>
</dbReference>
<keyword evidence="5" id="KW-0998">Cell outer membrane</keyword>